<evidence type="ECO:0000256" key="5">
    <source>
        <dbReference type="ARBA" id="ARBA00023054"/>
    </source>
</evidence>
<evidence type="ECO:0000256" key="6">
    <source>
        <dbReference type="SAM" id="Coils"/>
    </source>
</evidence>
<proteinExistence type="inferred from homology"/>
<feature type="region of interest" description="Disordered" evidence="7">
    <location>
        <begin position="23"/>
        <end position="44"/>
    </location>
</feature>
<comment type="similarity">
    <text evidence="2">Belongs to the invasin protein D family.</text>
</comment>
<dbReference type="AlphaFoldDB" id="D2UAI5"/>
<gene>
    <name evidence="8" type="primary">xipD</name>
    <name evidence="8" type="ordered locus">XALc_1477</name>
</gene>
<feature type="compositionally biased region" description="Polar residues" evidence="7">
    <location>
        <begin position="24"/>
        <end position="38"/>
    </location>
</feature>
<dbReference type="Proteomes" id="UP000001890">
    <property type="component" value="Chromosome"/>
</dbReference>
<evidence type="ECO:0000256" key="4">
    <source>
        <dbReference type="ARBA" id="ARBA00023026"/>
    </source>
</evidence>
<dbReference type="STRING" id="380358.XALC_1477"/>
<keyword evidence="3" id="KW-0964">Secreted</keyword>
<dbReference type="Gene3D" id="1.20.1710.10">
    <property type="entry name" value="IpaD-like"/>
    <property type="match status" value="1"/>
</dbReference>
<keyword evidence="5 6" id="KW-0175">Coiled coil</keyword>
<dbReference type="InterPro" id="IPR009483">
    <property type="entry name" value="IpaD/BipD/SipD"/>
</dbReference>
<comment type="subcellular location">
    <subcellularLocation>
        <location evidence="1">Secreted</location>
    </subcellularLocation>
</comment>
<dbReference type="Pfam" id="PF06511">
    <property type="entry name" value="T3SS_TC"/>
    <property type="match status" value="1"/>
</dbReference>
<evidence type="ECO:0000256" key="7">
    <source>
        <dbReference type="SAM" id="MobiDB-lite"/>
    </source>
</evidence>
<dbReference type="GO" id="GO:0005576">
    <property type="term" value="C:extracellular region"/>
    <property type="evidence" value="ECO:0007669"/>
    <property type="project" value="UniProtKB-SubCell"/>
</dbReference>
<keyword evidence="4" id="KW-0843">Virulence</keyword>
<dbReference type="eggNOG" id="ENOG5032RHE">
    <property type="taxonomic scope" value="Bacteria"/>
</dbReference>
<evidence type="ECO:0000256" key="3">
    <source>
        <dbReference type="ARBA" id="ARBA00022525"/>
    </source>
</evidence>
<dbReference type="RefSeq" id="WP_012915985.1">
    <property type="nucleotide sequence ID" value="NC_013722.1"/>
</dbReference>
<accession>D2UAI5</accession>
<evidence type="ECO:0000313" key="8">
    <source>
        <dbReference type="EMBL" id="CBA15984.1"/>
    </source>
</evidence>
<dbReference type="SUPFAM" id="SSF140693">
    <property type="entry name" value="IpaD-like"/>
    <property type="match status" value="1"/>
</dbReference>
<dbReference type="KEGG" id="xal:XALC_1477"/>
<reference evidence="8 9" key="1">
    <citation type="journal article" date="2009" name="BMC Genomics">
        <title>The complete genome sequence of Xanthomonas albilineans provides new insights into the reductive genome evolution of the xylem-limited Xanthomonadaceae.</title>
        <authorList>
            <person name="Pieretti I."/>
            <person name="Royer M."/>
            <person name="Barbe V."/>
            <person name="Carrere S."/>
            <person name="Koebnik R."/>
            <person name="Cociancich S."/>
            <person name="Couloux A."/>
            <person name="Darrasse A."/>
            <person name="Gouzy J."/>
            <person name="Jacques M.A."/>
            <person name="Lauber E."/>
            <person name="Manceau C."/>
            <person name="Mangenot S."/>
            <person name="Poussier S."/>
            <person name="Segurens B."/>
            <person name="Szurek B."/>
            <person name="Verdier V."/>
            <person name="Arlat M."/>
            <person name="Rott P."/>
        </authorList>
    </citation>
    <scope>NUCLEOTIDE SEQUENCE [LARGE SCALE GENOMIC DNA]</scope>
    <source>
        <strain evidence="9">GPE PC73 / CFBP 7063</strain>
    </source>
</reference>
<organism evidence="8 9">
    <name type="scientific">Xanthomonas albilineans (strain GPE PC73 / CFBP 7063)</name>
    <dbReference type="NCBI Taxonomy" id="380358"/>
    <lineage>
        <taxon>Bacteria</taxon>
        <taxon>Pseudomonadati</taxon>
        <taxon>Pseudomonadota</taxon>
        <taxon>Gammaproteobacteria</taxon>
        <taxon>Lysobacterales</taxon>
        <taxon>Lysobacteraceae</taxon>
        <taxon>Xanthomonas</taxon>
    </lineage>
</organism>
<evidence type="ECO:0000313" key="9">
    <source>
        <dbReference type="Proteomes" id="UP000001890"/>
    </source>
</evidence>
<protein>
    <submittedName>
        <fullName evidence="8">Putative xsa-invasion protein</fullName>
    </submittedName>
</protein>
<evidence type="ECO:0000256" key="2">
    <source>
        <dbReference type="ARBA" id="ARBA00007741"/>
    </source>
</evidence>
<dbReference type="EMBL" id="FP565176">
    <property type="protein sequence ID" value="CBA15984.1"/>
    <property type="molecule type" value="Genomic_DNA"/>
</dbReference>
<dbReference type="InterPro" id="IPR036708">
    <property type="entry name" value="BipD-like_sf"/>
</dbReference>
<sequence length="626" mass="68110">MKPLESMIQRATPTSEPYAMVRATTKSSTHAPHTSGANHSDDIAPVQHLQSNGRVSDVLREATRVAVGLLPTDADELRELDMTSLGKAGDIVQRVVNDAATGNVHNLAFALKMQSEARADAISNISVGISNLTASIPTTSVVGYHLGGAASSNLTPSQVDAIVINTLEDLKTFYTQYAKDYATLKTYIAEYGESDPESCEEQLDAFAHRYAKPLYINAGINPAYVSLSLGDTFVVSDVNLPQKGNYQTYSINAASLADLERREKFIEQLHTDATDAHAIWGAVTRNVTISLRQAEESLRQLEAASQNTYQVTENLPDNLSFYKITQNADGSYTVKASQKFLDAINVFQNYVNAWKEKDYPPDKSTGVGAAAEELAGLWVAEWGAPGHDTLEQQWVNVIQNGAIIDFDALPVPDPDNVSAEIDSLIRSDAAVYGGLQTVTSNAKAGIIDPYGSLLQEYMQYVQSITDLLSNLSKYVTASGDGTTVNFKADDLKSVINDMLKEGAPFKEWSLTLPGTSSLSASDWKQELSGNFNVTQNADGTTSISLDLSNLEAMRDSLSNYSNGDISVTQYNAWYAGFTGQKDNVMNLSQSIAEKFSRMNSEFDNLVQLMSSAISALLESEEKYLQF</sequence>
<evidence type="ECO:0000256" key="1">
    <source>
        <dbReference type="ARBA" id="ARBA00004613"/>
    </source>
</evidence>
<keyword evidence="9" id="KW-1185">Reference proteome</keyword>
<name>D2UAI5_XANAP</name>
<feature type="coiled-coil region" evidence="6">
    <location>
        <begin position="284"/>
        <end position="311"/>
    </location>
</feature>